<dbReference type="InterPro" id="IPR001611">
    <property type="entry name" value="Leu-rich_rpt"/>
</dbReference>
<evidence type="ECO:0000256" key="1">
    <source>
        <dbReference type="ARBA" id="ARBA00004251"/>
    </source>
</evidence>
<keyword evidence="6 12" id="KW-0732">Signal</keyword>
<feature type="signal peptide" evidence="12">
    <location>
        <begin position="1"/>
        <end position="23"/>
    </location>
</feature>
<evidence type="ECO:0000256" key="2">
    <source>
        <dbReference type="ARBA" id="ARBA00009592"/>
    </source>
</evidence>
<name>A0ABQ7USX9_SOLTU</name>
<comment type="subcellular location">
    <subcellularLocation>
        <location evidence="1">Cell membrane</location>
        <topology evidence="1">Single-pass type I membrane protein</topology>
    </subcellularLocation>
</comment>
<evidence type="ECO:0000259" key="13">
    <source>
        <dbReference type="Pfam" id="PF08263"/>
    </source>
</evidence>
<dbReference type="PROSITE" id="PS51450">
    <property type="entry name" value="LRR"/>
    <property type="match status" value="1"/>
</dbReference>
<dbReference type="InterPro" id="IPR032675">
    <property type="entry name" value="LRR_dom_sf"/>
</dbReference>
<evidence type="ECO:0000256" key="6">
    <source>
        <dbReference type="ARBA" id="ARBA00022729"/>
    </source>
</evidence>
<dbReference type="PANTHER" id="PTHR48063">
    <property type="entry name" value="LRR RECEPTOR-LIKE KINASE"/>
    <property type="match status" value="1"/>
</dbReference>
<evidence type="ECO:0000256" key="5">
    <source>
        <dbReference type="ARBA" id="ARBA00022692"/>
    </source>
</evidence>
<dbReference type="SMART" id="SM00365">
    <property type="entry name" value="LRR_SD22"/>
    <property type="match status" value="6"/>
</dbReference>
<dbReference type="Pfam" id="PF00560">
    <property type="entry name" value="LRR_1"/>
    <property type="match status" value="7"/>
</dbReference>
<dbReference type="InterPro" id="IPR046956">
    <property type="entry name" value="RLP23-like"/>
</dbReference>
<evidence type="ECO:0000256" key="8">
    <source>
        <dbReference type="ARBA" id="ARBA00022989"/>
    </source>
</evidence>
<keyword evidence="10" id="KW-0325">Glycoprotein</keyword>
<dbReference type="Gene3D" id="3.80.10.10">
    <property type="entry name" value="Ribonuclease Inhibitor"/>
    <property type="match status" value="4"/>
</dbReference>
<sequence>MNYHPFLILLLLVFVTNLEVGFTKTHHSNTTCSENDQKALIEFKNGLIDNSNRLSSWTGQNCCKWDGVFCDEKTGNVVKIDLHYKNYLLDGEYPQRVLDNHIKNFLGGELSPSLVKLKHLSYLDLSHNYFSSIQIPPFFGLLMNLRFLNLSCAGFGGYIPKNLGNLSKLEHLYLGGCYGYVIGPGNDLRVDSLSWISKFSSLKSFDLSQLVIEDTKDLWNSINMLPSLLSLNLEGCNLNILPSFTQVNFTSLSSLNIRDNMIGMSSENSSIIPPWFSNLTMLMNLDLGGQNKFDDPTNVLEKLSSLRVLDVSNNGFGDSLLSSLSKLNNLVYLDLLGNDIHFSSLHLLGNLTSLSVLKLRYNVLKGLIPEGLTSIFCRLSVLDLSDNEISGLLPTFIRDPSSCLDNRLKELYLGNTKFSDFFPEGLTMHKNLEVIDSTNSLLYGEIPYSISKLSNLRFLRISNNKLNGSIPSSIGQLSNLEELDISENLFTSIVSELHFVKLSKLMKLHLSKNENLVLNVSSNWYPTFQVKEIGMASVKVGPNFPQWLQKLSILDTLIMSDANITDMIPNWLSNITLFMTTLDLSVNTLVGGISVLCDAQLLESIDLSKNLLSGRIPSCLSNLEELRSLNLADNSLEGEIPSSLGDLTLRFLHLQKNNLQGKIPLSFQNLTWLERLDLGENKLKDVFPTWIGEKLQSLELLRLNSNQFYGVIPLELCQISSLCWLNLAGNNLYGTIPSCFGNFSCGRISGPGEVFGQRVESFMKGIPLEYVGEQILFLRILDLSENKLVGGIPKELTKLVYLQYLNLSRNSLNGSIPKKIGDLKQLESLDLSHNKLSGSIPQSLASLNYLSYMNLSYNNFSGPIPTGNQLQSLDDQSFYVGNPRLCGILIKKSCNGNGTSNVNKQTPQDGDHDQDVDEHKWFYAGIAPGFCVGFLGVLFILYKTRNRGVVHVFQCLARRL</sequence>
<dbReference type="Proteomes" id="UP000826656">
    <property type="component" value="Unassembled WGS sequence"/>
</dbReference>
<reference evidence="15 16" key="1">
    <citation type="journal article" date="2021" name="bioRxiv">
        <title>Chromosome-scale and haplotype-resolved genome assembly of a tetraploid potato cultivar.</title>
        <authorList>
            <person name="Sun H."/>
            <person name="Jiao W.-B."/>
            <person name="Krause K."/>
            <person name="Campoy J.A."/>
            <person name="Goel M."/>
            <person name="Folz-Donahue K."/>
            <person name="Kukat C."/>
            <person name="Huettel B."/>
            <person name="Schneeberger K."/>
        </authorList>
    </citation>
    <scope>NUCLEOTIDE SEQUENCE [LARGE SCALE GENOMIC DNA]</scope>
    <source>
        <strain evidence="15">SolTubOtavaFocal</strain>
        <tissue evidence="15">Leaves</tissue>
    </source>
</reference>
<feature type="domain" description="Disease resistance R13L4/SHOC-2-like LRR" evidence="14">
    <location>
        <begin position="777"/>
        <end position="874"/>
    </location>
</feature>
<evidence type="ECO:0000256" key="10">
    <source>
        <dbReference type="ARBA" id="ARBA00023180"/>
    </source>
</evidence>
<keyword evidence="8 11" id="KW-1133">Transmembrane helix</keyword>
<dbReference type="InterPro" id="IPR013210">
    <property type="entry name" value="LRR_N_plant-typ"/>
</dbReference>
<evidence type="ECO:0000256" key="9">
    <source>
        <dbReference type="ARBA" id="ARBA00023136"/>
    </source>
</evidence>
<dbReference type="InterPro" id="IPR003591">
    <property type="entry name" value="Leu-rich_rpt_typical-subtyp"/>
</dbReference>
<dbReference type="Pfam" id="PF23598">
    <property type="entry name" value="LRR_14"/>
    <property type="match status" value="1"/>
</dbReference>
<evidence type="ECO:0000313" key="15">
    <source>
        <dbReference type="EMBL" id="KAH0753835.1"/>
    </source>
</evidence>
<evidence type="ECO:0000259" key="14">
    <source>
        <dbReference type="Pfam" id="PF23598"/>
    </source>
</evidence>
<dbReference type="PANTHER" id="PTHR48063:SF112">
    <property type="entry name" value="RECEPTOR LIKE PROTEIN 30-LIKE"/>
    <property type="match status" value="1"/>
</dbReference>
<accession>A0ABQ7USX9</accession>
<keyword evidence="16" id="KW-1185">Reference proteome</keyword>
<evidence type="ECO:0000256" key="12">
    <source>
        <dbReference type="SAM" id="SignalP"/>
    </source>
</evidence>
<feature type="chain" id="PRO_5045042090" description="Leucine-rich repeat-containing N-terminal plant-type domain-containing protein" evidence="12">
    <location>
        <begin position="24"/>
        <end position="960"/>
    </location>
</feature>
<keyword evidence="7" id="KW-0677">Repeat</keyword>
<organism evidence="15 16">
    <name type="scientific">Solanum tuberosum</name>
    <name type="common">Potato</name>
    <dbReference type="NCBI Taxonomy" id="4113"/>
    <lineage>
        <taxon>Eukaryota</taxon>
        <taxon>Viridiplantae</taxon>
        <taxon>Streptophyta</taxon>
        <taxon>Embryophyta</taxon>
        <taxon>Tracheophyta</taxon>
        <taxon>Spermatophyta</taxon>
        <taxon>Magnoliopsida</taxon>
        <taxon>eudicotyledons</taxon>
        <taxon>Gunneridae</taxon>
        <taxon>Pentapetalae</taxon>
        <taxon>asterids</taxon>
        <taxon>lamiids</taxon>
        <taxon>Solanales</taxon>
        <taxon>Solanaceae</taxon>
        <taxon>Solanoideae</taxon>
        <taxon>Solaneae</taxon>
        <taxon>Solanum</taxon>
    </lineage>
</organism>
<dbReference type="PRINTS" id="PR00019">
    <property type="entry name" value="LEURICHRPT"/>
</dbReference>
<dbReference type="SMART" id="SM00369">
    <property type="entry name" value="LRR_TYP"/>
    <property type="match status" value="11"/>
</dbReference>
<evidence type="ECO:0000256" key="3">
    <source>
        <dbReference type="ARBA" id="ARBA00022475"/>
    </source>
</evidence>
<keyword evidence="4" id="KW-0433">Leucine-rich repeat</keyword>
<dbReference type="Pfam" id="PF08263">
    <property type="entry name" value="LRRNT_2"/>
    <property type="match status" value="1"/>
</dbReference>
<comment type="similarity">
    <text evidence="2">Belongs to the RLP family.</text>
</comment>
<proteinExistence type="inferred from homology"/>
<evidence type="ECO:0000256" key="11">
    <source>
        <dbReference type="SAM" id="Phobius"/>
    </source>
</evidence>
<evidence type="ECO:0000313" key="16">
    <source>
        <dbReference type="Proteomes" id="UP000826656"/>
    </source>
</evidence>
<keyword evidence="3" id="KW-1003">Cell membrane</keyword>
<comment type="caution">
    <text evidence="15">The sequence shown here is derived from an EMBL/GenBank/DDBJ whole genome shotgun (WGS) entry which is preliminary data.</text>
</comment>
<keyword evidence="5 11" id="KW-0812">Transmembrane</keyword>
<dbReference type="Pfam" id="PF13855">
    <property type="entry name" value="LRR_8"/>
    <property type="match status" value="1"/>
</dbReference>
<evidence type="ECO:0000256" key="4">
    <source>
        <dbReference type="ARBA" id="ARBA00022614"/>
    </source>
</evidence>
<feature type="domain" description="Leucine-rich repeat-containing N-terminal plant-type" evidence="13">
    <location>
        <begin position="34"/>
        <end position="71"/>
    </location>
</feature>
<keyword evidence="9 11" id="KW-0472">Membrane</keyword>
<dbReference type="SUPFAM" id="SSF52058">
    <property type="entry name" value="L domain-like"/>
    <property type="match status" value="3"/>
</dbReference>
<gene>
    <name evidence="15" type="ORF">KY290_024105</name>
</gene>
<dbReference type="EMBL" id="JAIVGD010000018">
    <property type="protein sequence ID" value="KAH0753835.1"/>
    <property type="molecule type" value="Genomic_DNA"/>
</dbReference>
<protein>
    <recommendedName>
        <fullName evidence="17">Leucine-rich repeat-containing N-terminal plant-type domain-containing protein</fullName>
    </recommendedName>
</protein>
<evidence type="ECO:0000256" key="7">
    <source>
        <dbReference type="ARBA" id="ARBA00022737"/>
    </source>
</evidence>
<evidence type="ECO:0008006" key="17">
    <source>
        <dbReference type="Google" id="ProtNLM"/>
    </source>
</evidence>
<feature type="transmembrane region" description="Helical" evidence="11">
    <location>
        <begin position="921"/>
        <end position="942"/>
    </location>
</feature>
<dbReference type="InterPro" id="IPR055414">
    <property type="entry name" value="LRR_R13L4/SHOC2-like"/>
</dbReference>